<evidence type="ECO:0000259" key="8">
    <source>
        <dbReference type="Pfam" id="PF05504"/>
    </source>
</evidence>
<comment type="caution">
    <text evidence="10">The sequence shown here is derived from an EMBL/GenBank/DDBJ whole genome shotgun (WGS) entry which is preliminary data.</text>
</comment>
<dbReference type="Gene3D" id="3.30.300.210">
    <property type="entry name" value="Nutrient germinant receptor protein C, domain 3"/>
    <property type="match status" value="1"/>
</dbReference>
<evidence type="ECO:0000256" key="5">
    <source>
        <dbReference type="ARBA" id="ARBA00023136"/>
    </source>
</evidence>
<keyword evidence="11" id="KW-1185">Reference proteome</keyword>
<keyword evidence="5" id="KW-0472">Membrane</keyword>
<dbReference type="InterPro" id="IPR038501">
    <property type="entry name" value="Spore_GerAC_C_sf"/>
</dbReference>
<comment type="similarity">
    <text evidence="2">Belongs to the GerABKC lipoprotein family.</text>
</comment>
<protein>
    <submittedName>
        <fullName evidence="10">Ger(X)C family spore germination protein</fullName>
    </submittedName>
</protein>
<feature type="domain" description="Spore germination GerAC-like C-terminal" evidence="8">
    <location>
        <begin position="228"/>
        <end position="397"/>
    </location>
</feature>
<feature type="domain" description="Spore germination protein N-terminal" evidence="9">
    <location>
        <begin position="24"/>
        <end position="219"/>
    </location>
</feature>
<evidence type="ECO:0000259" key="9">
    <source>
        <dbReference type="Pfam" id="PF25198"/>
    </source>
</evidence>
<evidence type="ECO:0000256" key="7">
    <source>
        <dbReference type="ARBA" id="ARBA00023288"/>
    </source>
</evidence>
<sequence>MSKTIIRLYFIILLFIPMLSGCWDSLDLEKRATILSIAIDKADPDANVEHITHFKEESSSTDQEMIRLTAQISVPGRIPLGPETGGGEKEPVWVLTSYGHTLEDALLNLQQELADDLFLGHLRIIVISEELAKEGVERFNDYLRRQPEVRRTAWLAISKEEAAKYMDIAPKLERVPALYLTSMVSNAVNLGKFPNDTIGLFWRTLSSKGKDAYLPYLEIRENENVQINGLAYFKGDKMLGKIDPIEIGLYMAVVGEKEGGYGALVKIPGTNDEVLIRAVRRKSEINSKIKNGKPNIHVKIRYESEIQENESVTTELNNEKVLRQLEKQANKDTKKNVEKLINTLKSKESDVFGFGEYIRAKHPIYWKREIQTKENWATFYKDLDVSVEVDSHIRGVGIKAK</sequence>
<dbReference type="InterPro" id="IPR008844">
    <property type="entry name" value="Spore_GerAC-like"/>
</dbReference>
<evidence type="ECO:0000313" key="11">
    <source>
        <dbReference type="Proteomes" id="UP001596147"/>
    </source>
</evidence>
<keyword evidence="7" id="KW-0449">Lipoprotein</keyword>
<dbReference type="NCBIfam" id="TIGR02887">
    <property type="entry name" value="spore_ger_x_C"/>
    <property type="match status" value="1"/>
</dbReference>
<proteinExistence type="inferred from homology"/>
<evidence type="ECO:0000256" key="1">
    <source>
        <dbReference type="ARBA" id="ARBA00004635"/>
    </source>
</evidence>
<name>A0ABW0LFI1_9BACI</name>
<evidence type="ECO:0000313" key="10">
    <source>
        <dbReference type="EMBL" id="MFC5464529.1"/>
    </source>
</evidence>
<dbReference type="Pfam" id="PF05504">
    <property type="entry name" value="Spore_GerAC"/>
    <property type="match status" value="1"/>
</dbReference>
<dbReference type="PANTHER" id="PTHR35789">
    <property type="entry name" value="SPORE GERMINATION PROTEIN B3"/>
    <property type="match status" value="1"/>
</dbReference>
<evidence type="ECO:0000256" key="3">
    <source>
        <dbReference type="ARBA" id="ARBA00022544"/>
    </source>
</evidence>
<keyword evidence="6" id="KW-0564">Palmitate</keyword>
<gene>
    <name evidence="10" type="ORF">ACFPM4_07175</name>
</gene>
<evidence type="ECO:0000256" key="6">
    <source>
        <dbReference type="ARBA" id="ARBA00023139"/>
    </source>
</evidence>
<evidence type="ECO:0000256" key="2">
    <source>
        <dbReference type="ARBA" id="ARBA00007886"/>
    </source>
</evidence>
<organism evidence="10 11">
    <name type="scientific">Lederbergia graminis</name>
    <dbReference type="NCBI Taxonomy" id="735518"/>
    <lineage>
        <taxon>Bacteria</taxon>
        <taxon>Bacillati</taxon>
        <taxon>Bacillota</taxon>
        <taxon>Bacilli</taxon>
        <taxon>Bacillales</taxon>
        <taxon>Bacillaceae</taxon>
        <taxon>Lederbergia</taxon>
    </lineage>
</organism>
<comment type="subcellular location">
    <subcellularLocation>
        <location evidence="1">Membrane</location>
        <topology evidence="1">Lipid-anchor</topology>
    </subcellularLocation>
</comment>
<dbReference type="PANTHER" id="PTHR35789:SF1">
    <property type="entry name" value="SPORE GERMINATION PROTEIN B3"/>
    <property type="match status" value="1"/>
</dbReference>
<reference evidence="11" key="1">
    <citation type="journal article" date="2019" name="Int. J. Syst. Evol. Microbiol.">
        <title>The Global Catalogue of Microorganisms (GCM) 10K type strain sequencing project: providing services to taxonomists for standard genome sequencing and annotation.</title>
        <authorList>
            <consortium name="The Broad Institute Genomics Platform"/>
            <consortium name="The Broad Institute Genome Sequencing Center for Infectious Disease"/>
            <person name="Wu L."/>
            <person name="Ma J."/>
        </authorList>
    </citation>
    <scope>NUCLEOTIDE SEQUENCE [LARGE SCALE GENOMIC DNA]</scope>
    <source>
        <strain evidence="11">CGMCC 1.12237</strain>
    </source>
</reference>
<keyword evidence="4" id="KW-0732">Signal</keyword>
<dbReference type="PROSITE" id="PS51257">
    <property type="entry name" value="PROKAR_LIPOPROTEIN"/>
    <property type="match status" value="1"/>
</dbReference>
<dbReference type="InterPro" id="IPR057336">
    <property type="entry name" value="GerAC_N"/>
</dbReference>
<dbReference type="RefSeq" id="WP_382349498.1">
    <property type="nucleotide sequence ID" value="NZ_JBHSMC010000009.1"/>
</dbReference>
<keyword evidence="3" id="KW-0309">Germination</keyword>
<evidence type="ECO:0000256" key="4">
    <source>
        <dbReference type="ARBA" id="ARBA00022729"/>
    </source>
</evidence>
<dbReference type="Pfam" id="PF25198">
    <property type="entry name" value="Spore_GerAC_N"/>
    <property type="match status" value="1"/>
</dbReference>
<dbReference type="Proteomes" id="UP001596147">
    <property type="component" value="Unassembled WGS sequence"/>
</dbReference>
<accession>A0ABW0LFI1</accession>
<dbReference type="InterPro" id="IPR046953">
    <property type="entry name" value="Spore_GerAC-like_C"/>
</dbReference>
<dbReference type="EMBL" id="JBHSMC010000009">
    <property type="protein sequence ID" value="MFC5464529.1"/>
    <property type="molecule type" value="Genomic_DNA"/>
</dbReference>